<dbReference type="eggNOG" id="COG3093">
    <property type="taxonomic scope" value="Bacteria"/>
</dbReference>
<dbReference type="KEGG" id="chy:CHY_0826"/>
<organism evidence="2 3">
    <name type="scientific">Carboxydothermus hydrogenoformans (strain ATCC BAA-161 / DSM 6008 / Z-2901)</name>
    <dbReference type="NCBI Taxonomy" id="246194"/>
    <lineage>
        <taxon>Bacteria</taxon>
        <taxon>Bacillati</taxon>
        <taxon>Bacillota</taxon>
        <taxon>Clostridia</taxon>
        <taxon>Thermoanaerobacterales</taxon>
        <taxon>Thermoanaerobacteraceae</taxon>
        <taxon>Carboxydothermus</taxon>
    </lineage>
</organism>
<dbReference type="Proteomes" id="UP000002706">
    <property type="component" value="Chromosome"/>
</dbReference>
<protein>
    <submittedName>
        <fullName evidence="2">Uncharacterized protein</fullName>
    </submittedName>
</protein>
<dbReference type="RefSeq" id="WP_011343756.1">
    <property type="nucleotide sequence ID" value="NC_007503.1"/>
</dbReference>
<gene>
    <name evidence="2" type="ordered locus">CHY_0826</name>
</gene>
<accession>Q3ADV4</accession>
<evidence type="ECO:0000313" key="2">
    <source>
        <dbReference type="EMBL" id="ABB16023.1"/>
    </source>
</evidence>
<reference evidence="2 3" key="1">
    <citation type="journal article" date="2005" name="PLoS Genet.">
        <title>Life in hot carbon monoxide: the complete genome sequence of Carboxydothermus hydrogenoformans Z-2901.</title>
        <authorList>
            <person name="Wu M."/>
            <person name="Ren Q."/>
            <person name="Durkin A.S."/>
            <person name="Daugherty S.C."/>
            <person name="Brinkac L.M."/>
            <person name="Dodson R.J."/>
            <person name="Madupu R."/>
            <person name="Sullivan S.A."/>
            <person name="Kolonay J.F."/>
            <person name="Haft D.H."/>
            <person name="Nelson W.C."/>
            <person name="Tallon L.J."/>
            <person name="Jones K.M."/>
            <person name="Ulrich L.E."/>
            <person name="Gonzalez J.M."/>
            <person name="Zhulin I.B."/>
            <person name="Robb F.T."/>
            <person name="Eisen J.A."/>
        </authorList>
    </citation>
    <scope>NUCLEOTIDE SEQUENCE [LARGE SCALE GENOMIC DNA]</scope>
    <source>
        <strain evidence="3">ATCC BAA-161 / DSM 6008 / Z-2901</strain>
    </source>
</reference>
<evidence type="ECO:0000256" key="1">
    <source>
        <dbReference type="SAM" id="Coils"/>
    </source>
</evidence>
<dbReference type="HOGENOM" id="CLU_007145_0_0_9"/>
<dbReference type="InParanoid" id="Q3ADV4"/>
<name>Q3ADV4_CARHZ</name>
<dbReference type="OrthoDB" id="9796370at2"/>
<dbReference type="AlphaFoldDB" id="Q3ADV4"/>
<evidence type="ECO:0000313" key="3">
    <source>
        <dbReference type="Proteomes" id="UP000002706"/>
    </source>
</evidence>
<keyword evidence="1" id="KW-0175">Coiled coil</keyword>
<dbReference type="STRING" id="246194.CHY_0826"/>
<feature type="coiled-coil region" evidence="1">
    <location>
        <begin position="827"/>
        <end position="854"/>
    </location>
</feature>
<proteinExistence type="predicted"/>
<dbReference type="EMBL" id="CP000141">
    <property type="protein sequence ID" value="ABB16023.1"/>
    <property type="molecule type" value="Genomic_DNA"/>
</dbReference>
<sequence length="1265" mass="142941">MFITENQLDEWVRSNKGEAQGTIVELIGRLVAASCPRPRERRFHWKDSIGQHGPDGVLDTDLDFEPFVPKGKSFWEIGTGLGTRDKATSDYKKLTENVPENIRRESTFIFVTPLSGQREWEYTWKKDAQAAWLEDRRTKGEWKDVRVIDGTKLIDWLRQFPAIERWLARKMGLPAQQIDTPEERWEVLRTFGGLPLTPQVFLLNREDAYNKLKEVFTGKIQRLKLQTHFPDQIVDFVAACVATLDEETRTDVAGRCLVISGIEAWNAICEQYRNHILIAAPTIDLSGHEGVILLEKARRAGHSVIYGGLSGGIPEEDAVFLPQPKVYQLSKALEEAGYNEERARLLAQKSGGNLSTFLKLLQNLSLTPEWAQWPDAADLVIAVLLGAWNEKYEADRRVAETLSGKPYEQWIAKIRELALRPNTPLTYQDGIWKFIARYEGWYALGPRVFDEHLDRLRSAMVTVLREKDPKFDLPTDKRYAAQIYGKVLAHSQLLRNGLAESLALLGNHPGALTSASFGKAEATAILAAREILSDADWVLWASLNDVLPLLAEAAPNEFLDAVEAALRKTPCPFDELFAQETSGITSANYMTGVLWALETLAWDPDHLIRVVCILGALAARDPGGTWANRPANSLTTIFLPWLPQTCASVAKRRTAVATLFNENSDVAWKVLLSLLPESHSVSFGTRKPTWRKTIPDNWPKGVTYAEYWEQVKGYAEMAVKVAEGNVQRLVELIARLPDLPPSACDQLLTHLESEAILALPETDRLHLWNALADLVTKHRKFADTDWAMESRQVDRIEAIAKRLAPKSPALLHKRLFSERDFDLYEEKGDFEQQVEQLERRRQQAVQEIAETGGSQAVIDFAASVQSPWRVGFSFGCVATVDADSAILPDMLHTERRDLAQFVGGFVRGRLHSQGWAWVDKIDTSNWTPDQIGQFLSNLPFVPETWKRSACLLGDDELPYWKKTVANPYETQTGLELAVDKLIEYDRPFAAIRCLYRMLVDKQPLDSTRALSALFAALDSSESASANDTYKIVEIIKALQNDPKTNQDDLFRVEWAYLPLLEHNQDASPKLLERRLASDPDFFCEVIRLVFPSKNEDCSTHEPTEQNKNISANALRLLWNWKTPPGTRADGSYDGDALIAWLDVVKRKCSETGHLEIALKKVGHVLVYAPPDPDGLWIHRSAAAVLNSEDSEEMRVGFRIELFNSRGMHWVDPSGKSERKLAAKYRKQAEEIEAAGYYRLASTLKELAKEYDREAERILSRQLSEE</sequence>
<keyword evidence="3" id="KW-1185">Reference proteome</keyword>